<evidence type="ECO:0000313" key="3">
    <source>
        <dbReference type="Proteomes" id="UP001287356"/>
    </source>
</evidence>
<proteinExistence type="predicted"/>
<evidence type="ECO:0000256" key="1">
    <source>
        <dbReference type="SAM" id="MobiDB-lite"/>
    </source>
</evidence>
<feature type="region of interest" description="Disordered" evidence="1">
    <location>
        <begin position="98"/>
        <end position="121"/>
    </location>
</feature>
<reference evidence="2" key="2">
    <citation type="submission" date="2023-06" db="EMBL/GenBank/DDBJ databases">
        <authorList>
            <consortium name="Lawrence Berkeley National Laboratory"/>
            <person name="Haridas S."/>
            <person name="Hensen N."/>
            <person name="Bonometti L."/>
            <person name="Westerberg I."/>
            <person name="Brannstrom I.O."/>
            <person name="Guillou S."/>
            <person name="Cros-Aarteil S."/>
            <person name="Calhoun S."/>
            <person name="Kuo A."/>
            <person name="Mondo S."/>
            <person name="Pangilinan J."/>
            <person name="Riley R."/>
            <person name="Labutti K."/>
            <person name="Andreopoulos B."/>
            <person name="Lipzen A."/>
            <person name="Chen C."/>
            <person name="Yanf M."/>
            <person name="Daum C."/>
            <person name="Ng V."/>
            <person name="Clum A."/>
            <person name="Steindorff A."/>
            <person name="Ohm R."/>
            <person name="Martin F."/>
            <person name="Silar P."/>
            <person name="Natvig D."/>
            <person name="Lalanne C."/>
            <person name="Gautier V."/>
            <person name="Ament-Velasquez S.L."/>
            <person name="Kruys A."/>
            <person name="Hutchinson M.I."/>
            <person name="Powell A.J."/>
            <person name="Barry K."/>
            <person name="Miller A.N."/>
            <person name="Grigoriev I.V."/>
            <person name="Debuchy R."/>
            <person name="Gladieux P."/>
            <person name="Thoren M.H."/>
            <person name="Johannesson H."/>
        </authorList>
    </citation>
    <scope>NUCLEOTIDE SEQUENCE</scope>
    <source>
        <strain evidence="2">CBS 958.72</strain>
    </source>
</reference>
<reference evidence="2" key="1">
    <citation type="journal article" date="2023" name="Mol. Phylogenet. Evol.">
        <title>Genome-scale phylogeny and comparative genomics of the fungal order Sordariales.</title>
        <authorList>
            <person name="Hensen N."/>
            <person name="Bonometti L."/>
            <person name="Westerberg I."/>
            <person name="Brannstrom I.O."/>
            <person name="Guillou S."/>
            <person name="Cros-Aarteil S."/>
            <person name="Calhoun S."/>
            <person name="Haridas S."/>
            <person name="Kuo A."/>
            <person name="Mondo S."/>
            <person name="Pangilinan J."/>
            <person name="Riley R."/>
            <person name="LaButti K."/>
            <person name="Andreopoulos B."/>
            <person name="Lipzen A."/>
            <person name="Chen C."/>
            <person name="Yan M."/>
            <person name="Daum C."/>
            <person name="Ng V."/>
            <person name="Clum A."/>
            <person name="Steindorff A."/>
            <person name="Ohm R.A."/>
            <person name="Martin F."/>
            <person name="Silar P."/>
            <person name="Natvig D.O."/>
            <person name="Lalanne C."/>
            <person name="Gautier V."/>
            <person name="Ament-Velasquez S.L."/>
            <person name="Kruys A."/>
            <person name="Hutchinson M.I."/>
            <person name="Powell A.J."/>
            <person name="Barry K."/>
            <person name="Miller A.N."/>
            <person name="Grigoriev I.V."/>
            <person name="Debuchy R."/>
            <person name="Gladieux P."/>
            <person name="Hiltunen Thoren M."/>
            <person name="Johannesson H."/>
        </authorList>
    </citation>
    <scope>NUCLEOTIDE SEQUENCE</scope>
    <source>
        <strain evidence="2">CBS 958.72</strain>
    </source>
</reference>
<evidence type="ECO:0000313" key="2">
    <source>
        <dbReference type="EMBL" id="KAK3383024.1"/>
    </source>
</evidence>
<dbReference type="AlphaFoldDB" id="A0AAE0NKG3"/>
<gene>
    <name evidence="2" type="ORF">B0T24DRAFT_603412</name>
</gene>
<sequence length="694" mass="78141">MTPPATRCCLGLPRHVVSSSDSIWISDALLAAAFQRYCNVSRTGRRQMSQIPGPLENRRRLGKRHMGALISLHGSSSPAPWAFPVSIDLSKWRWEPPWPASTSTSKPERNSLRADSTLAASSTSPLPNWFGWGNKVAHEGPQEQTSVLDDSGRIFSAHQPLFSEDVETYCSSVPTLSAESLISNTESICRKLQSYIYLGQIQPRNISSMATMIWSALDSRPDLLPVASRLYQPLYSAIITATVTSRVLTSASFSVVFWNKLLLQMSKLPASNELCHLFAMIMEAIPASYLGGLNNGVLSMLDGFFTLWLSKPDGAYDSQVEALSAALRALDPQENAPLLDEADKLALERTAQSLVSSDTLRYNWLCVLARMPLVNQDILFASSARFSNSAPGRTALKPTELCELLLCQWMSRGYLHGLKTRRKYEQISQGDDTAIASLLLAIFMKKGHRHWSGLFSSLWTLLGKLDLMDDVRASLLALSQTYRVPLHLVQHLAWKSDNHYIAIDLHDLYMRHLRQPGGPDWDPGLFEQKYTDEIILDPSLPSHTIWRVLDIGMYENLKGRKLQKEVARHRGNFGEKRARIVEGLAPLMGQVPNVRDRCAFRDVSQCVRFLERQAKDGLHTTTSKALFDVISKDLVEGRPGRTTRLRWFLRVVQRNHGLDTAIRCRDVLMDWQVQLHSLRRQGVVPESQGRRDEW</sequence>
<accession>A0AAE0NKG3</accession>
<name>A0AAE0NKG3_9PEZI</name>
<dbReference type="Proteomes" id="UP001287356">
    <property type="component" value="Unassembled WGS sequence"/>
</dbReference>
<comment type="caution">
    <text evidence="2">The sequence shown here is derived from an EMBL/GenBank/DDBJ whole genome shotgun (WGS) entry which is preliminary data.</text>
</comment>
<organism evidence="2 3">
    <name type="scientific">Lasiosphaeria ovina</name>
    <dbReference type="NCBI Taxonomy" id="92902"/>
    <lineage>
        <taxon>Eukaryota</taxon>
        <taxon>Fungi</taxon>
        <taxon>Dikarya</taxon>
        <taxon>Ascomycota</taxon>
        <taxon>Pezizomycotina</taxon>
        <taxon>Sordariomycetes</taxon>
        <taxon>Sordariomycetidae</taxon>
        <taxon>Sordariales</taxon>
        <taxon>Lasiosphaeriaceae</taxon>
        <taxon>Lasiosphaeria</taxon>
    </lineage>
</organism>
<dbReference type="EMBL" id="JAULSN010000001">
    <property type="protein sequence ID" value="KAK3383024.1"/>
    <property type="molecule type" value="Genomic_DNA"/>
</dbReference>
<keyword evidence="3" id="KW-1185">Reference proteome</keyword>
<protein>
    <submittedName>
        <fullName evidence="2">Uncharacterized protein</fullName>
    </submittedName>
</protein>